<dbReference type="AlphaFoldDB" id="A0A9W4UQG8"/>
<protein>
    <submittedName>
        <fullName evidence="2">Uncharacterized protein</fullName>
    </submittedName>
</protein>
<feature type="compositionally biased region" description="Basic and acidic residues" evidence="1">
    <location>
        <begin position="213"/>
        <end position="231"/>
    </location>
</feature>
<comment type="caution">
    <text evidence="2">The sequence shown here is derived from an EMBL/GenBank/DDBJ whole genome shotgun (WGS) entry which is preliminary data.</text>
</comment>
<feature type="region of interest" description="Disordered" evidence="1">
    <location>
        <begin position="105"/>
        <end position="159"/>
    </location>
</feature>
<sequence length="231" mass="26102">MYIDGCSTAVRGSSITHSCTLAHLFCTMFASTIAWLTLYSPCENALNAIMEQADHFAVAEETTTLKSRLLQLLAESENITDPQQKLTMYRAQVNALEAVRDSMNAGPVSTTQDNNNHNNHGKAANDEARVNFRTSDHPEREPATTTPDRSQSVQRSPTPTLYGGYEYHHHILLRPPQYSQECEFWDCDRSICECTHQDQMELYPILISSLPERPADGTRRGGEGRWPRTRR</sequence>
<dbReference type="Proteomes" id="UP001152607">
    <property type="component" value="Unassembled WGS sequence"/>
</dbReference>
<organism evidence="2 3">
    <name type="scientific">Periconia digitata</name>
    <dbReference type="NCBI Taxonomy" id="1303443"/>
    <lineage>
        <taxon>Eukaryota</taxon>
        <taxon>Fungi</taxon>
        <taxon>Dikarya</taxon>
        <taxon>Ascomycota</taxon>
        <taxon>Pezizomycotina</taxon>
        <taxon>Dothideomycetes</taxon>
        <taxon>Pleosporomycetidae</taxon>
        <taxon>Pleosporales</taxon>
        <taxon>Massarineae</taxon>
        <taxon>Periconiaceae</taxon>
        <taxon>Periconia</taxon>
    </lineage>
</organism>
<name>A0A9W4UQG8_9PLEO</name>
<evidence type="ECO:0000313" key="2">
    <source>
        <dbReference type="EMBL" id="CAI6339131.1"/>
    </source>
</evidence>
<reference evidence="2" key="1">
    <citation type="submission" date="2023-01" db="EMBL/GenBank/DDBJ databases">
        <authorList>
            <person name="Van Ghelder C."/>
            <person name="Rancurel C."/>
        </authorList>
    </citation>
    <scope>NUCLEOTIDE SEQUENCE</scope>
    <source>
        <strain evidence="2">CNCM I-4278</strain>
    </source>
</reference>
<dbReference type="EMBL" id="CAOQHR010000009">
    <property type="protein sequence ID" value="CAI6339131.1"/>
    <property type="molecule type" value="Genomic_DNA"/>
</dbReference>
<proteinExistence type="predicted"/>
<evidence type="ECO:0000313" key="3">
    <source>
        <dbReference type="Proteomes" id="UP001152607"/>
    </source>
</evidence>
<feature type="region of interest" description="Disordered" evidence="1">
    <location>
        <begin position="211"/>
        <end position="231"/>
    </location>
</feature>
<feature type="compositionally biased region" description="Basic and acidic residues" evidence="1">
    <location>
        <begin position="123"/>
        <end position="142"/>
    </location>
</feature>
<keyword evidence="3" id="KW-1185">Reference proteome</keyword>
<gene>
    <name evidence="2" type="ORF">PDIGIT_LOCUS12278</name>
</gene>
<evidence type="ECO:0000256" key="1">
    <source>
        <dbReference type="SAM" id="MobiDB-lite"/>
    </source>
</evidence>
<feature type="compositionally biased region" description="Polar residues" evidence="1">
    <location>
        <begin position="143"/>
        <end position="159"/>
    </location>
</feature>
<accession>A0A9W4UQG8</accession>